<keyword evidence="10" id="KW-0479">Metal-binding</keyword>
<evidence type="ECO:0000313" key="26">
    <source>
        <dbReference type="EMBL" id="WKW15257.1"/>
    </source>
</evidence>
<evidence type="ECO:0000256" key="14">
    <source>
        <dbReference type="ARBA" id="ARBA00022909"/>
    </source>
</evidence>
<dbReference type="EMBL" id="CP130612">
    <property type="protein sequence ID" value="WKW12350.1"/>
    <property type="molecule type" value="Genomic_DNA"/>
</dbReference>
<evidence type="ECO:0000256" key="15">
    <source>
        <dbReference type="ARBA" id="ARBA00030048"/>
    </source>
</evidence>
<comment type="cofactor">
    <cofactor evidence="1">
        <name>Mg(2+)</name>
        <dbReference type="ChEBI" id="CHEBI:18420"/>
    </cofactor>
</comment>
<evidence type="ECO:0000256" key="11">
    <source>
        <dbReference type="ARBA" id="ARBA00022741"/>
    </source>
</evidence>
<dbReference type="Pfam" id="PF08245">
    <property type="entry name" value="Mur_ligase_M"/>
    <property type="match status" value="1"/>
</dbReference>
<keyword evidence="12 22" id="KW-0067">ATP-binding</keyword>
<dbReference type="InterPro" id="IPR036565">
    <property type="entry name" value="Mur-like_cat_sf"/>
</dbReference>
<dbReference type="PANTHER" id="PTHR11136">
    <property type="entry name" value="FOLYLPOLYGLUTAMATE SYNTHASE-RELATED"/>
    <property type="match status" value="1"/>
</dbReference>
<dbReference type="PIRSF" id="PIRSF001563">
    <property type="entry name" value="Folylpolyglu_synth"/>
    <property type="match status" value="1"/>
</dbReference>
<proteinExistence type="inferred from homology"/>
<evidence type="ECO:0000259" key="24">
    <source>
        <dbReference type="Pfam" id="PF08245"/>
    </source>
</evidence>
<dbReference type="FunFam" id="3.40.1190.10:FF:000011">
    <property type="entry name" value="Folylpolyglutamate synthase/dihydrofolate synthase"/>
    <property type="match status" value="1"/>
</dbReference>
<dbReference type="SUPFAM" id="SSF53623">
    <property type="entry name" value="MurD-like peptide ligases, catalytic domain"/>
    <property type="match status" value="1"/>
</dbReference>
<feature type="domain" description="Mur ligase C-terminal" evidence="23">
    <location>
        <begin position="303"/>
        <end position="414"/>
    </location>
</feature>
<dbReference type="NCBIfam" id="TIGR01499">
    <property type="entry name" value="folC"/>
    <property type="match status" value="1"/>
</dbReference>
<evidence type="ECO:0000256" key="9">
    <source>
        <dbReference type="ARBA" id="ARBA00022598"/>
    </source>
</evidence>
<dbReference type="GO" id="GO:0004326">
    <property type="term" value="F:tetrahydrofolylpolyglutamate synthase activity"/>
    <property type="evidence" value="ECO:0007669"/>
    <property type="project" value="UniProtKB-EC"/>
</dbReference>
<comment type="function">
    <text evidence="2">Functions in two distinct reactions of the de novo folate biosynthetic pathway. Catalyzes the addition of a glutamate residue to dihydropteroate (7,8-dihydropteroate or H2Pte) to form dihydrofolate (7,8-dihydrofolate monoglutamate or H2Pte-Glu). Also catalyzes successive additions of L-glutamate to tetrahydrofolate or 10-formyltetrahydrofolate or 5,10-methylenetetrahydrofolate, leading to folylpolyglutamate derivatives.</text>
</comment>
<dbReference type="Gene3D" id="3.40.1190.10">
    <property type="entry name" value="Mur-like, catalytic domain"/>
    <property type="match status" value="1"/>
</dbReference>
<dbReference type="PROSITE" id="PS01012">
    <property type="entry name" value="FOLYLPOLYGLU_SYNT_2"/>
    <property type="match status" value="1"/>
</dbReference>
<dbReference type="GO" id="GO:0005737">
    <property type="term" value="C:cytoplasm"/>
    <property type="evidence" value="ECO:0007669"/>
    <property type="project" value="TreeGrafter"/>
</dbReference>
<evidence type="ECO:0000256" key="12">
    <source>
        <dbReference type="ARBA" id="ARBA00022840"/>
    </source>
</evidence>
<keyword evidence="13" id="KW-0460">Magnesium</keyword>
<comment type="catalytic activity">
    <reaction evidence="18">
        <text>(6S)-5,6,7,8-tetrahydrofolyl-(gamma-L-Glu)(n) + L-glutamate + ATP = (6S)-5,6,7,8-tetrahydrofolyl-(gamma-L-Glu)(n+1) + ADP + phosphate + H(+)</text>
        <dbReference type="Rhea" id="RHEA:10580"/>
        <dbReference type="Rhea" id="RHEA-COMP:14738"/>
        <dbReference type="Rhea" id="RHEA-COMP:14740"/>
        <dbReference type="ChEBI" id="CHEBI:15378"/>
        <dbReference type="ChEBI" id="CHEBI:29985"/>
        <dbReference type="ChEBI" id="CHEBI:30616"/>
        <dbReference type="ChEBI" id="CHEBI:43474"/>
        <dbReference type="ChEBI" id="CHEBI:141005"/>
        <dbReference type="ChEBI" id="CHEBI:456216"/>
        <dbReference type="EC" id="6.3.2.17"/>
    </reaction>
</comment>
<dbReference type="KEGG" id="pspc:Strain318_001634"/>
<evidence type="ECO:0000256" key="6">
    <source>
        <dbReference type="ARBA" id="ARBA00013023"/>
    </source>
</evidence>
<evidence type="ECO:0000256" key="17">
    <source>
        <dbReference type="ARBA" id="ARBA00032510"/>
    </source>
</evidence>
<evidence type="ECO:0000256" key="5">
    <source>
        <dbReference type="ARBA" id="ARBA00008276"/>
    </source>
</evidence>
<dbReference type="InterPro" id="IPR013221">
    <property type="entry name" value="Mur_ligase_cen"/>
</dbReference>
<comment type="catalytic activity">
    <reaction evidence="20">
        <text>(6R)-5,10-methylenetetrahydrofolyl-(gamma-L-Glu)(n) + L-glutamate + ATP = (6R)-5,10-methylenetetrahydrofolyl-(gamma-L-Glu)(n+1) + ADP + phosphate + H(+)</text>
        <dbReference type="Rhea" id="RHEA:51912"/>
        <dbReference type="Rhea" id="RHEA-COMP:13257"/>
        <dbReference type="Rhea" id="RHEA-COMP:13258"/>
        <dbReference type="ChEBI" id="CHEBI:15378"/>
        <dbReference type="ChEBI" id="CHEBI:29985"/>
        <dbReference type="ChEBI" id="CHEBI:30616"/>
        <dbReference type="ChEBI" id="CHEBI:43474"/>
        <dbReference type="ChEBI" id="CHEBI:136572"/>
        <dbReference type="ChEBI" id="CHEBI:456216"/>
        <dbReference type="EC" id="6.3.2.17"/>
    </reaction>
</comment>
<comment type="catalytic activity">
    <reaction evidence="19">
        <text>10-formyltetrahydrofolyl-(gamma-L-Glu)(n) + L-glutamate + ATP = 10-formyltetrahydrofolyl-(gamma-L-Glu)(n+1) + ADP + phosphate + H(+)</text>
        <dbReference type="Rhea" id="RHEA:51904"/>
        <dbReference type="Rhea" id="RHEA-COMP:13088"/>
        <dbReference type="Rhea" id="RHEA-COMP:14300"/>
        <dbReference type="ChEBI" id="CHEBI:15378"/>
        <dbReference type="ChEBI" id="CHEBI:29985"/>
        <dbReference type="ChEBI" id="CHEBI:30616"/>
        <dbReference type="ChEBI" id="CHEBI:43474"/>
        <dbReference type="ChEBI" id="CHEBI:134413"/>
        <dbReference type="ChEBI" id="CHEBI:456216"/>
        <dbReference type="EC" id="6.3.2.17"/>
    </reaction>
</comment>
<dbReference type="GO" id="GO:0046872">
    <property type="term" value="F:metal ion binding"/>
    <property type="evidence" value="ECO:0007669"/>
    <property type="project" value="UniProtKB-KW"/>
</dbReference>
<dbReference type="InterPro" id="IPR018109">
    <property type="entry name" value="Folylpolyglutamate_synth_CS"/>
</dbReference>
<evidence type="ECO:0000256" key="16">
    <source>
        <dbReference type="ARBA" id="ARBA00030592"/>
    </source>
</evidence>
<dbReference type="SUPFAM" id="SSF53244">
    <property type="entry name" value="MurD-like peptide ligases, peptide-binding domain"/>
    <property type="match status" value="1"/>
</dbReference>
<comment type="pathway">
    <text evidence="3">Cofactor biosynthesis; tetrahydrofolate biosynthesis; 7,8-dihydrofolate from 2-amino-4-hydroxy-6-hydroxymethyl-7,8-dihydropteridine diphosphate and 4-aminobenzoate: step 2/2.</text>
</comment>
<evidence type="ECO:0000256" key="4">
    <source>
        <dbReference type="ARBA" id="ARBA00005150"/>
    </source>
</evidence>
<keyword evidence="14" id="KW-0289">Folate biosynthesis</keyword>
<protein>
    <recommendedName>
        <fullName evidence="8">Dihydrofolate synthase/folylpolyglutamate synthase</fullName>
        <ecNumber evidence="6">6.3.2.12</ecNumber>
        <ecNumber evidence="7">6.3.2.17</ecNumber>
    </recommendedName>
    <alternativeName>
        <fullName evidence="17">Folylpoly-gamma-glutamate synthetase-dihydrofolate synthetase</fullName>
    </alternativeName>
    <alternativeName>
        <fullName evidence="15">Folylpolyglutamate synthetase</fullName>
    </alternativeName>
    <alternativeName>
        <fullName evidence="16">Tetrahydrofolylpolyglutamate synthase</fullName>
    </alternativeName>
</protein>
<evidence type="ECO:0000256" key="2">
    <source>
        <dbReference type="ARBA" id="ARBA00002714"/>
    </source>
</evidence>
<dbReference type="Gene3D" id="3.90.190.20">
    <property type="entry name" value="Mur ligase, C-terminal domain"/>
    <property type="match status" value="1"/>
</dbReference>
<evidence type="ECO:0000256" key="8">
    <source>
        <dbReference type="ARBA" id="ARBA00019357"/>
    </source>
</evidence>
<keyword evidence="9 22" id="KW-0436">Ligase</keyword>
<evidence type="ECO:0000313" key="27">
    <source>
        <dbReference type="Proteomes" id="UP001229955"/>
    </source>
</evidence>
<gene>
    <name evidence="25" type="ORF">Strain138_001635</name>
    <name evidence="26" type="ORF">Strain318_001634</name>
</gene>
<evidence type="ECO:0000256" key="19">
    <source>
        <dbReference type="ARBA" id="ARBA00047808"/>
    </source>
</evidence>
<evidence type="ECO:0000313" key="25">
    <source>
        <dbReference type="EMBL" id="WKW12350.1"/>
    </source>
</evidence>
<evidence type="ECO:0000256" key="21">
    <source>
        <dbReference type="ARBA" id="ARBA00049161"/>
    </source>
</evidence>
<dbReference type="EC" id="6.3.2.12" evidence="6"/>
<dbReference type="EMBL" id="CP130613">
    <property type="protein sequence ID" value="WKW15257.1"/>
    <property type="molecule type" value="Genomic_DNA"/>
</dbReference>
<keyword evidence="11 22" id="KW-0547">Nucleotide-binding</keyword>
<evidence type="ECO:0000256" key="1">
    <source>
        <dbReference type="ARBA" id="ARBA00001946"/>
    </source>
</evidence>
<dbReference type="InterPro" id="IPR001645">
    <property type="entry name" value="Folylpolyglutamate_synth"/>
</dbReference>
<dbReference type="EC" id="6.3.2.17" evidence="7"/>
<feature type="domain" description="Mur ligase central" evidence="24">
    <location>
        <begin position="51"/>
        <end position="271"/>
    </location>
</feature>
<evidence type="ECO:0000256" key="18">
    <source>
        <dbReference type="ARBA" id="ARBA00047493"/>
    </source>
</evidence>
<name>A0AA49JUW2_9BACT</name>
<dbReference type="GO" id="GO:0046656">
    <property type="term" value="P:folic acid biosynthetic process"/>
    <property type="evidence" value="ECO:0007669"/>
    <property type="project" value="UniProtKB-KW"/>
</dbReference>
<keyword evidence="27" id="KW-1185">Reference proteome</keyword>
<reference evidence="25" key="1">
    <citation type="submission" date="2023-07" db="EMBL/GenBank/DDBJ databases">
        <authorList>
            <person name="Haufschild T."/>
            <person name="Kallscheuer N."/>
            <person name="Hammer J."/>
            <person name="Kohn T."/>
            <person name="Kabuu M."/>
            <person name="Jogler M."/>
            <person name="Wohfarth N."/>
            <person name="Heuer A."/>
            <person name="Rohde M."/>
            <person name="van Teeseling M.C.F."/>
            <person name="Jogler C."/>
        </authorList>
    </citation>
    <scope>NUCLEOTIDE SEQUENCE</scope>
    <source>
        <strain evidence="25">Strain 138</strain>
        <strain evidence="26">Strain 318</strain>
    </source>
</reference>
<evidence type="ECO:0000256" key="10">
    <source>
        <dbReference type="ARBA" id="ARBA00022723"/>
    </source>
</evidence>
<organism evidence="25">
    <name type="scientific">Pseudogemmatithrix spongiicola</name>
    <dbReference type="NCBI Taxonomy" id="3062599"/>
    <lineage>
        <taxon>Bacteria</taxon>
        <taxon>Pseudomonadati</taxon>
        <taxon>Gemmatimonadota</taxon>
        <taxon>Gemmatimonadia</taxon>
        <taxon>Gemmatimonadales</taxon>
        <taxon>Gemmatimonadaceae</taxon>
        <taxon>Pseudogemmatithrix</taxon>
    </lineage>
</organism>
<evidence type="ECO:0000256" key="3">
    <source>
        <dbReference type="ARBA" id="ARBA00004799"/>
    </source>
</evidence>
<accession>A0AA49JUW2</accession>
<accession>A0AA49K0N3</accession>
<dbReference type="GO" id="GO:0008841">
    <property type="term" value="F:dihydrofolate synthase activity"/>
    <property type="evidence" value="ECO:0007669"/>
    <property type="project" value="UniProtKB-EC"/>
</dbReference>
<evidence type="ECO:0000256" key="22">
    <source>
        <dbReference type="PIRNR" id="PIRNR001563"/>
    </source>
</evidence>
<dbReference type="PANTHER" id="PTHR11136:SF0">
    <property type="entry name" value="DIHYDROFOLATE SYNTHETASE-RELATED"/>
    <property type="match status" value="1"/>
</dbReference>
<comment type="similarity">
    <text evidence="5 22">Belongs to the folylpolyglutamate synthase family.</text>
</comment>
<evidence type="ECO:0000256" key="13">
    <source>
        <dbReference type="ARBA" id="ARBA00022842"/>
    </source>
</evidence>
<dbReference type="GO" id="GO:0005524">
    <property type="term" value="F:ATP binding"/>
    <property type="evidence" value="ECO:0007669"/>
    <property type="project" value="UniProtKB-KW"/>
</dbReference>
<sequence length="431" mass="45849">MVVHLSDAAYRAALDALFARTTGQWKLGLERVTGFLAELGDPHRALRVLHVAGTNGKGSVCAMLEAALRARGLRVGKYTSPHLVDFRERFIVDGRPVDDAAIAAWLERWTPAVERRGATFFEATTAMGFQLFVDAGVDVAVVETGLGGRLDATNVVQPMVAGVSGIGIDHTEWLGTTREAIAPEKAGIFKAGRPAVIGEPDAGIREILASEGRRHGASPIRVVADEGQATDIQVTAQGTAFDWIRPSGTLRVSTALAGRHQAQNAMTALTMLDTLPPDLWRPVEDALPALQAVRLPGRFSRHGAWIFDVAHNPDGSAVTALTLRGMAVEGPVVALVSVLGDKDWRGMLSALAEAVDHFVLTDAPTAPASRAWNSGEVLAYCASRGWRAELERDFDRALAVAPTRGATVLVTGSFHTVGDAMARLQVSPLTA</sequence>
<comment type="pathway">
    <text evidence="4">Cofactor biosynthesis; tetrahydrofolylpolyglutamate biosynthesis.</text>
</comment>
<dbReference type="AlphaFoldDB" id="A0AA49JUW2"/>
<dbReference type="Pfam" id="PF02875">
    <property type="entry name" value="Mur_ligase_C"/>
    <property type="match status" value="1"/>
</dbReference>
<dbReference type="InterPro" id="IPR004101">
    <property type="entry name" value="Mur_ligase_C"/>
</dbReference>
<evidence type="ECO:0000256" key="20">
    <source>
        <dbReference type="ARBA" id="ARBA00049035"/>
    </source>
</evidence>
<dbReference type="InterPro" id="IPR036615">
    <property type="entry name" value="Mur_ligase_C_dom_sf"/>
</dbReference>
<comment type="catalytic activity">
    <reaction evidence="21">
        <text>7,8-dihydropteroate + L-glutamate + ATP = 7,8-dihydrofolate + ADP + phosphate + H(+)</text>
        <dbReference type="Rhea" id="RHEA:23584"/>
        <dbReference type="ChEBI" id="CHEBI:15378"/>
        <dbReference type="ChEBI" id="CHEBI:17839"/>
        <dbReference type="ChEBI" id="CHEBI:29985"/>
        <dbReference type="ChEBI" id="CHEBI:30616"/>
        <dbReference type="ChEBI" id="CHEBI:43474"/>
        <dbReference type="ChEBI" id="CHEBI:57451"/>
        <dbReference type="ChEBI" id="CHEBI:456216"/>
        <dbReference type="EC" id="6.3.2.12"/>
    </reaction>
</comment>
<evidence type="ECO:0000256" key="7">
    <source>
        <dbReference type="ARBA" id="ARBA00013025"/>
    </source>
</evidence>
<dbReference type="RefSeq" id="WP_367885227.1">
    <property type="nucleotide sequence ID" value="NZ_CP130612.1"/>
</dbReference>
<dbReference type="Proteomes" id="UP001229955">
    <property type="component" value="Chromosome"/>
</dbReference>
<evidence type="ECO:0000259" key="23">
    <source>
        <dbReference type="Pfam" id="PF02875"/>
    </source>
</evidence>